<protein>
    <submittedName>
        <fullName evidence="2">Uncharacterized protein</fullName>
    </submittedName>
</protein>
<dbReference type="RefSeq" id="WP_147133888.1">
    <property type="nucleotide sequence ID" value="NZ_BAABIJ010000001.1"/>
</dbReference>
<feature type="region of interest" description="Disordered" evidence="1">
    <location>
        <begin position="95"/>
        <end position="117"/>
    </location>
</feature>
<proteinExistence type="predicted"/>
<evidence type="ECO:0000313" key="3">
    <source>
        <dbReference type="Proteomes" id="UP000321617"/>
    </source>
</evidence>
<comment type="caution">
    <text evidence="2">The sequence shown here is derived from an EMBL/GenBank/DDBJ whole genome shotgun (WGS) entry which is preliminary data.</text>
</comment>
<organism evidence="2 3">
    <name type="scientific">Stackebrandtia albiflava</name>
    <dbReference type="NCBI Taxonomy" id="406432"/>
    <lineage>
        <taxon>Bacteria</taxon>
        <taxon>Bacillati</taxon>
        <taxon>Actinomycetota</taxon>
        <taxon>Actinomycetes</taxon>
        <taxon>Glycomycetales</taxon>
        <taxon>Glycomycetaceae</taxon>
        <taxon>Stackebrandtia</taxon>
    </lineage>
</organism>
<evidence type="ECO:0000256" key="1">
    <source>
        <dbReference type="SAM" id="MobiDB-lite"/>
    </source>
</evidence>
<accession>A0A562VBW8</accession>
<name>A0A562VBW8_9ACTN</name>
<reference evidence="2 3" key="1">
    <citation type="journal article" date="2013" name="Stand. Genomic Sci.">
        <title>Genomic Encyclopedia of Type Strains, Phase I: The one thousand microbial genomes (KMG-I) project.</title>
        <authorList>
            <person name="Kyrpides N.C."/>
            <person name="Woyke T."/>
            <person name="Eisen J.A."/>
            <person name="Garrity G."/>
            <person name="Lilburn T.G."/>
            <person name="Beck B.J."/>
            <person name="Whitman W.B."/>
            <person name="Hugenholtz P."/>
            <person name="Klenk H.P."/>
        </authorList>
    </citation>
    <scope>NUCLEOTIDE SEQUENCE [LARGE SCALE GENOMIC DNA]</scope>
    <source>
        <strain evidence="2 3">DSM 45044</strain>
    </source>
</reference>
<evidence type="ECO:0000313" key="2">
    <source>
        <dbReference type="EMBL" id="TWJ15352.1"/>
    </source>
</evidence>
<dbReference type="Proteomes" id="UP000321617">
    <property type="component" value="Unassembled WGS sequence"/>
</dbReference>
<dbReference type="OrthoDB" id="3694316at2"/>
<dbReference type="EMBL" id="VLLL01000005">
    <property type="protein sequence ID" value="TWJ15352.1"/>
    <property type="molecule type" value="Genomic_DNA"/>
</dbReference>
<keyword evidence="3" id="KW-1185">Reference proteome</keyword>
<sequence length="117" mass="12504">MDDGLLRQWRSFAAARVARFDGRNARRGGVVHTVGVVVWRAGIRIPTAACHSAEPGGELATMEPTDSPVDCPRCLARDARAWSGTAVQPTLFGDGWAATAQPSPPAQTRVRQVRGPT</sequence>
<dbReference type="AlphaFoldDB" id="A0A562VBW8"/>
<gene>
    <name evidence="2" type="ORF">LX16_1053</name>
</gene>